<evidence type="ECO:0000256" key="5">
    <source>
        <dbReference type="ARBA" id="ARBA00022927"/>
    </source>
</evidence>
<proteinExistence type="inferred from homology"/>
<reference evidence="10 11" key="1">
    <citation type="journal article" date="2016" name="Nat. Commun.">
        <title>Thousands of microbial genomes shed light on interconnected biogeochemical processes in an aquifer system.</title>
        <authorList>
            <person name="Anantharaman K."/>
            <person name="Brown C.T."/>
            <person name="Hug L.A."/>
            <person name="Sharon I."/>
            <person name="Castelle C.J."/>
            <person name="Probst A.J."/>
            <person name="Thomas B.C."/>
            <person name="Singh A."/>
            <person name="Wilkins M.J."/>
            <person name="Karaoz U."/>
            <person name="Brodie E.L."/>
            <person name="Williams K.H."/>
            <person name="Hubbard S.S."/>
            <person name="Banfield J.F."/>
        </authorList>
    </citation>
    <scope>NUCLEOTIDE SEQUENCE [LARGE SCALE GENOMIC DNA]</scope>
</reference>
<evidence type="ECO:0000256" key="3">
    <source>
        <dbReference type="ARBA" id="ARBA00022448"/>
    </source>
</evidence>
<keyword evidence="8 9" id="KW-0472">Membrane</keyword>
<evidence type="ECO:0000256" key="2">
    <source>
        <dbReference type="ARBA" id="ARBA00008445"/>
    </source>
</evidence>
<dbReference type="NCBIfam" id="TIGR00810">
    <property type="entry name" value="secG"/>
    <property type="match status" value="1"/>
</dbReference>
<evidence type="ECO:0000256" key="4">
    <source>
        <dbReference type="ARBA" id="ARBA00022692"/>
    </source>
</evidence>
<evidence type="ECO:0000256" key="7">
    <source>
        <dbReference type="ARBA" id="ARBA00023010"/>
    </source>
</evidence>
<dbReference type="GO" id="GO:0009306">
    <property type="term" value="P:protein secretion"/>
    <property type="evidence" value="ECO:0007669"/>
    <property type="project" value="UniProtKB-UniRule"/>
</dbReference>
<dbReference type="Pfam" id="PF03840">
    <property type="entry name" value="SecG"/>
    <property type="match status" value="1"/>
</dbReference>
<keyword evidence="9" id="KW-1003">Cell membrane</keyword>
<gene>
    <name evidence="10" type="ORF">A3A90_00255</name>
</gene>
<dbReference type="InterPro" id="IPR004692">
    <property type="entry name" value="SecG"/>
</dbReference>
<dbReference type="EMBL" id="MHWA01000010">
    <property type="protein sequence ID" value="OHB01713.1"/>
    <property type="molecule type" value="Genomic_DNA"/>
</dbReference>
<evidence type="ECO:0000256" key="8">
    <source>
        <dbReference type="ARBA" id="ARBA00023136"/>
    </source>
</evidence>
<keyword evidence="5 9" id="KW-0653">Protein transport</keyword>
<protein>
    <recommendedName>
        <fullName evidence="9">Protein-export membrane protein SecG</fullName>
    </recommendedName>
</protein>
<comment type="caution">
    <text evidence="10">The sequence shown here is derived from an EMBL/GenBank/DDBJ whole genome shotgun (WGS) entry which is preliminary data.</text>
</comment>
<accession>A0A1G2TX08</accession>
<dbReference type="GO" id="GO:0005886">
    <property type="term" value="C:plasma membrane"/>
    <property type="evidence" value="ECO:0007669"/>
    <property type="project" value="UniProtKB-SubCell"/>
</dbReference>
<feature type="transmembrane region" description="Helical" evidence="9">
    <location>
        <begin position="48"/>
        <end position="69"/>
    </location>
</feature>
<comment type="subcellular location">
    <subcellularLocation>
        <location evidence="9">Cell membrane</location>
        <topology evidence="9">Multi-pass membrane protein</topology>
    </subcellularLocation>
    <subcellularLocation>
        <location evidence="1">Membrane</location>
        <topology evidence="1">Multi-pass membrane protein</topology>
    </subcellularLocation>
</comment>
<keyword evidence="7 9" id="KW-0811">Translocation</keyword>
<sequence>MLSYIQIVLAILLGILILIQHSEGSLGAAFGGGGMEGGARTRRGPELWIFRGTIIIACLFVASTILNLLY</sequence>
<evidence type="ECO:0000256" key="6">
    <source>
        <dbReference type="ARBA" id="ARBA00022989"/>
    </source>
</evidence>
<dbReference type="GO" id="GO:0015450">
    <property type="term" value="F:protein-transporting ATPase activity"/>
    <property type="evidence" value="ECO:0007669"/>
    <property type="project" value="UniProtKB-UniRule"/>
</dbReference>
<evidence type="ECO:0000256" key="1">
    <source>
        <dbReference type="ARBA" id="ARBA00004141"/>
    </source>
</evidence>
<keyword evidence="3 9" id="KW-0813">Transport</keyword>
<comment type="caution">
    <text evidence="9">Lacks conserved residue(s) required for the propagation of feature annotation.</text>
</comment>
<evidence type="ECO:0000256" key="9">
    <source>
        <dbReference type="RuleBase" id="RU365087"/>
    </source>
</evidence>
<evidence type="ECO:0000313" key="10">
    <source>
        <dbReference type="EMBL" id="OHB01713.1"/>
    </source>
</evidence>
<dbReference type="AlphaFoldDB" id="A0A1G2TX08"/>
<organism evidence="10 11">
    <name type="scientific">Candidatus Zambryskibacteria bacterium RIFCSPLOWO2_01_FULL_35_19</name>
    <dbReference type="NCBI Taxonomy" id="1802757"/>
    <lineage>
        <taxon>Bacteria</taxon>
        <taxon>Candidatus Zambryskiibacteriota</taxon>
    </lineage>
</organism>
<keyword evidence="4 9" id="KW-0812">Transmembrane</keyword>
<comment type="similarity">
    <text evidence="2 9">Belongs to the SecG family.</text>
</comment>
<name>A0A1G2TX08_9BACT</name>
<comment type="function">
    <text evidence="9">Involved in protein export. Participates in an early event of protein translocation.</text>
</comment>
<keyword evidence="6 9" id="KW-1133">Transmembrane helix</keyword>
<evidence type="ECO:0000313" key="11">
    <source>
        <dbReference type="Proteomes" id="UP000178404"/>
    </source>
</evidence>
<dbReference type="Proteomes" id="UP000178404">
    <property type="component" value="Unassembled WGS sequence"/>
</dbReference>